<protein>
    <submittedName>
        <fullName evidence="1">RHS repeat-associated core domain-containing protein</fullName>
    </submittedName>
</protein>
<accession>A0ABX0Q1S1</accession>
<keyword evidence="2" id="KW-1185">Reference proteome</keyword>
<reference evidence="1 2" key="1">
    <citation type="journal article" date="2011" name="Curr. Microbiol.">
        <title>Luteibacter jiangsuensis sp. nov.: a methamidophos-degrading bacterium isolated from a methamidophos-manufacturing factory.</title>
        <authorList>
            <person name="Wang L."/>
            <person name="Wang G.L."/>
            <person name="Li S.P."/>
            <person name="Jiang J.D."/>
        </authorList>
    </citation>
    <scope>NUCLEOTIDE SEQUENCE [LARGE SCALE GENOMIC DNA]</scope>
    <source>
        <strain evidence="1 2">CGMCC 1.10133</strain>
    </source>
</reference>
<comment type="caution">
    <text evidence="1">The sequence shown here is derived from an EMBL/GenBank/DDBJ whole genome shotgun (WGS) entry which is preliminary data.</text>
</comment>
<sequence>MEQTVYGAYGRNVPKDIDKRTAFAGEVREAGTGWYMLGRRIYDPAMRRFLNPDEAAPFDAGGINRYAYCSGDPIGRTDPGGNISFPWLVSMLDRIDLPITTARNRSGDHSVFVTPTLRATAVSRPESAGLRSAIKRKAPNDELMGELRAYANARVPVSGPGSQQTVLFTLTPTTPAIQWPRIGDTASGTVITSDRRTIQVISGPLAFSDDPKRARHAARGVTYPHWMERTNVSGGIHFAATTSVNMSYMHSLKNYIDAVYPGRPVTLFAGAHGAQAGPFWDDEGNRMHLEQKFFDAVEKKVRKLQWPVTLVNYADVNSHHVRNRMEYGKGVDIQFTCFGATDSMFMQTFNIYDITSRALNPVPRDPAH</sequence>
<organism evidence="1 2">
    <name type="scientific">Luteibacter jiangsuensis</name>
    <dbReference type="NCBI Taxonomy" id="637577"/>
    <lineage>
        <taxon>Bacteria</taxon>
        <taxon>Pseudomonadati</taxon>
        <taxon>Pseudomonadota</taxon>
        <taxon>Gammaproteobacteria</taxon>
        <taxon>Lysobacterales</taxon>
        <taxon>Rhodanobacteraceae</taxon>
        <taxon>Luteibacter</taxon>
    </lineage>
</organism>
<evidence type="ECO:0000313" key="2">
    <source>
        <dbReference type="Proteomes" id="UP001429601"/>
    </source>
</evidence>
<dbReference type="SUPFAM" id="SSF56399">
    <property type="entry name" value="ADP-ribosylation"/>
    <property type="match status" value="1"/>
</dbReference>
<dbReference type="InterPro" id="IPR022385">
    <property type="entry name" value="Rhs_assc_core"/>
</dbReference>
<proteinExistence type="predicted"/>
<dbReference type="NCBIfam" id="TIGR03696">
    <property type="entry name" value="Rhs_assc_core"/>
    <property type="match status" value="1"/>
</dbReference>
<dbReference type="RefSeq" id="WP_167123029.1">
    <property type="nucleotide sequence ID" value="NZ_JAAQQR010000001.1"/>
</dbReference>
<gene>
    <name evidence="1" type="ORF">HBF26_03420</name>
</gene>
<dbReference type="EMBL" id="JAAQQR010000001">
    <property type="protein sequence ID" value="NID03920.1"/>
    <property type="molecule type" value="Genomic_DNA"/>
</dbReference>
<dbReference type="Proteomes" id="UP001429601">
    <property type="component" value="Unassembled WGS sequence"/>
</dbReference>
<evidence type="ECO:0000313" key="1">
    <source>
        <dbReference type="EMBL" id="NID03920.1"/>
    </source>
</evidence>
<name>A0ABX0Q1S1_9GAMM</name>
<dbReference type="Gene3D" id="2.180.10.10">
    <property type="entry name" value="RHS repeat-associated core"/>
    <property type="match status" value="1"/>
</dbReference>